<organism evidence="2">
    <name type="scientific">Medioppia subpectinata</name>
    <dbReference type="NCBI Taxonomy" id="1979941"/>
    <lineage>
        <taxon>Eukaryota</taxon>
        <taxon>Metazoa</taxon>
        <taxon>Ecdysozoa</taxon>
        <taxon>Arthropoda</taxon>
        <taxon>Chelicerata</taxon>
        <taxon>Arachnida</taxon>
        <taxon>Acari</taxon>
        <taxon>Acariformes</taxon>
        <taxon>Sarcoptiformes</taxon>
        <taxon>Oribatida</taxon>
        <taxon>Brachypylina</taxon>
        <taxon>Oppioidea</taxon>
        <taxon>Oppiidae</taxon>
        <taxon>Medioppia</taxon>
    </lineage>
</organism>
<evidence type="ECO:0000313" key="2">
    <source>
        <dbReference type="EMBL" id="CAD7629801.1"/>
    </source>
</evidence>
<reference evidence="2" key="1">
    <citation type="submission" date="2020-11" db="EMBL/GenBank/DDBJ databases">
        <authorList>
            <person name="Tran Van P."/>
        </authorList>
    </citation>
    <scope>NUCLEOTIDE SEQUENCE</scope>
</reference>
<feature type="compositionally biased region" description="Polar residues" evidence="1">
    <location>
        <begin position="161"/>
        <end position="171"/>
    </location>
</feature>
<protein>
    <submittedName>
        <fullName evidence="2">Uncharacterized protein</fullName>
    </submittedName>
</protein>
<dbReference type="Proteomes" id="UP000759131">
    <property type="component" value="Unassembled WGS sequence"/>
</dbReference>
<proteinExistence type="predicted"/>
<sequence length="438" mass="47115">MHEIKSVFRTLIAKLCRKKWSFIETTSKTTFSERRGEQRRPLLPLVHSNNGETTAANTGMLNINESAEESQTTNGSVQGLHSRNDYYKLPVVVDASTKGIALITSDGKSDGSLQEMVWSAVPVTTVNTADLVANATIITTTSPNGSSPARHSDEEHLGHSSPVNGNISPQRHSPHETRQLIVSSSGAILTNGDSNAQTIVVTAGDNHHHNNTSVLHHNEVHIKSEPLDPLPPVASPVQMVDVIASGVDRNRDLEPSPPATVISLAPAQPYQPGTTQLTFAAPTYDIATTGQYTVQVNTGVSSQYATVTPAANACTNGGTVYLTTADYITYRDYYPTTSTTTSVNTSDQYQTVRQHLSTTPTATYTTTTDTETTSFLDRYLRQQPASSSANGAQTYKATIHGLTVDLPSPDSGIGDTTITPRQENGTLPQTESFTYKLL</sequence>
<dbReference type="AlphaFoldDB" id="A0A7R9Q2F7"/>
<evidence type="ECO:0000256" key="1">
    <source>
        <dbReference type="SAM" id="MobiDB-lite"/>
    </source>
</evidence>
<evidence type="ECO:0000313" key="3">
    <source>
        <dbReference type="Proteomes" id="UP000759131"/>
    </source>
</evidence>
<keyword evidence="3" id="KW-1185">Reference proteome</keyword>
<feature type="compositionally biased region" description="Polar residues" evidence="1">
    <location>
        <begin position="139"/>
        <end position="149"/>
    </location>
</feature>
<gene>
    <name evidence="2" type="ORF">OSB1V03_LOCUS10216</name>
</gene>
<accession>A0A7R9Q2F7</accession>
<dbReference type="OrthoDB" id="6428415at2759"/>
<feature type="region of interest" description="Disordered" evidence="1">
    <location>
        <begin position="139"/>
        <end position="173"/>
    </location>
</feature>
<dbReference type="EMBL" id="OC861900">
    <property type="protein sequence ID" value="CAD7629801.1"/>
    <property type="molecule type" value="Genomic_DNA"/>
</dbReference>
<name>A0A7R9Q2F7_9ACAR</name>
<dbReference type="EMBL" id="CAJPIZ010007325">
    <property type="protein sequence ID" value="CAG2110231.1"/>
    <property type="molecule type" value="Genomic_DNA"/>
</dbReference>